<dbReference type="PATRIC" id="fig|571915.4.peg.63"/>
<evidence type="ECO:0000313" key="4">
    <source>
        <dbReference type="Proteomes" id="UP000035199"/>
    </source>
</evidence>
<keyword evidence="4" id="KW-1185">Reference proteome</keyword>
<feature type="transmembrane region" description="Helical" evidence="1">
    <location>
        <begin position="263"/>
        <end position="281"/>
    </location>
</feature>
<feature type="transmembrane region" description="Helical" evidence="1">
    <location>
        <begin position="210"/>
        <end position="229"/>
    </location>
</feature>
<feature type="domain" description="CAAX prenyl protease 2/Lysostaphin resistance protein A-like" evidence="2">
    <location>
        <begin position="148"/>
        <end position="244"/>
    </location>
</feature>
<name>A0A0G3GTF8_9CORY</name>
<protein>
    <submittedName>
        <fullName evidence="3">CAAX protease self-immunity</fullName>
    </submittedName>
</protein>
<dbReference type="Pfam" id="PF02517">
    <property type="entry name" value="Rce1-like"/>
    <property type="match status" value="1"/>
</dbReference>
<evidence type="ECO:0000313" key="3">
    <source>
        <dbReference type="EMBL" id="AKK04419.1"/>
    </source>
</evidence>
<proteinExistence type="predicted"/>
<feature type="transmembrane region" description="Helical" evidence="1">
    <location>
        <begin position="99"/>
        <end position="123"/>
    </location>
</feature>
<dbReference type="GO" id="GO:0080120">
    <property type="term" value="P:CAAX-box protein maturation"/>
    <property type="evidence" value="ECO:0007669"/>
    <property type="project" value="UniProtKB-ARBA"/>
</dbReference>
<feature type="transmembrane region" description="Helical" evidence="1">
    <location>
        <begin position="12"/>
        <end position="36"/>
    </location>
</feature>
<gene>
    <name evidence="3" type="ORF">CMUST_00310</name>
</gene>
<reference evidence="3 4" key="1">
    <citation type="journal article" date="2015" name="Genome Announc.">
        <title>Complete Genome Sequence of the Type Strain Corynebacterium mustelae DSM 45274, Isolated from Various Tissues of a Male Ferret with Lethal Sepsis.</title>
        <authorList>
            <person name="Ruckert C."/>
            <person name="Eimer J."/>
            <person name="Winkler A."/>
            <person name="Tauch A."/>
        </authorList>
    </citation>
    <scope>NUCLEOTIDE SEQUENCE [LARGE SCALE GENOMIC DNA]</scope>
    <source>
        <strain evidence="3 4">DSM 45274</strain>
    </source>
</reference>
<keyword evidence="3" id="KW-0378">Hydrolase</keyword>
<sequence>MIYMNTSSSPRIPINSWGLTVRAVIAFVILLAANFIRTPFHVLFDVQGEAQTPTEYVIKSAIFCVTPVVVVFLVWLWLRYIERQSWAITTFHFRLKPALSGAFGGLIVVAIPVVIAWLILSLIETPAEISQLQGATENPVTTTMMIAQVVFIFVRAVILQGFPEELLYRGWLFGLTAKNRPIFTLIWTTLAFTVIHLVSSGGQQSWTERLLYLVMPLGMGLIAGAVRLWKDSGWWSMGTHGGFHVLNPLIMFINPVGVGASGWIAMGLAQAIMAGIIILLWQQKHAAA</sequence>
<keyword evidence="3" id="KW-0645">Protease</keyword>
<keyword evidence="1" id="KW-0812">Transmembrane</keyword>
<reference evidence="4" key="2">
    <citation type="submission" date="2015-05" db="EMBL/GenBank/DDBJ databases">
        <title>Complete genome sequence of Corynebacterium mustelae DSM 45274, isolated from various tissues of a male ferret with lethal sepsis.</title>
        <authorList>
            <person name="Ruckert C."/>
            <person name="Albersmeier A."/>
            <person name="Winkler A."/>
            <person name="Tauch A."/>
        </authorList>
    </citation>
    <scope>NUCLEOTIDE SEQUENCE [LARGE SCALE GENOMIC DNA]</scope>
    <source>
        <strain evidence="4">DSM 45274</strain>
    </source>
</reference>
<dbReference type="STRING" id="571915.CMUST_00310"/>
<accession>A0A0G3GTF8</accession>
<feature type="transmembrane region" description="Helical" evidence="1">
    <location>
        <begin position="56"/>
        <end position="78"/>
    </location>
</feature>
<evidence type="ECO:0000256" key="1">
    <source>
        <dbReference type="SAM" id="Phobius"/>
    </source>
</evidence>
<dbReference type="KEGG" id="cmv:CMUST_00310"/>
<organism evidence="3 4">
    <name type="scientific">Corynebacterium mustelae</name>
    <dbReference type="NCBI Taxonomy" id="571915"/>
    <lineage>
        <taxon>Bacteria</taxon>
        <taxon>Bacillati</taxon>
        <taxon>Actinomycetota</taxon>
        <taxon>Actinomycetes</taxon>
        <taxon>Mycobacteriales</taxon>
        <taxon>Corynebacteriaceae</taxon>
        <taxon>Corynebacterium</taxon>
    </lineage>
</organism>
<keyword evidence="1" id="KW-1133">Transmembrane helix</keyword>
<evidence type="ECO:0000259" key="2">
    <source>
        <dbReference type="Pfam" id="PF02517"/>
    </source>
</evidence>
<feature type="transmembrane region" description="Helical" evidence="1">
    <location>
        <begin position="182"/>
        <end position="198"/>
    </location>
</feature>
<keyword evidence="1" id="KW-0472">Membrane</keyword>
<dbReference type="GO" id="GO:0004175">
    <property type="term" value="F:endopeptidase activity"/>
    <property type="evidence" value="ECO:0007669"/>
    <property type="project" value="UniProtKB-ARBA"/>
</dbReference>
<dbReference type="Proteomes" id="UP000035199">
    <property type="component" value="Chromosome"/>
</dbReference>
<dbReference type="AlphaFoldDB" id="A0A0G3GTF8"/>
<dbReference type="EMBL" id="CP011542">
    <property type="protein sequence ID" value="AKK04419.1"/>
    <property type="molecule type" value="Genomic_DNA"/>
</dbReference>
<dbReference type="InterPro" id="IPR003675">
    <property type="entry name" value="Rce1/LyrA-like_dom"/>
</dbReference>
<dbReference type="GO" id="GO:0006508">
    <property type="term" value="P:proteolysis"/>
    <property type="evidence" value="ECO:0007669"/>
    <property type="project" value="UniProtKB-KW"/>
</dbReference>